<evidence type="ECO:0000256" key="1">
    <source>
        <dbReference type="SAM" id="MobiDB-lite"/>
    </source>
</evidence>
<organism evidence="2 3">
    <name type="scientific">Cuscuta campestris</name>
    <dbReference type="NCBI Taxonomy" id="132261"/>
    <lineage>
        <taxon>Eukaryota</taxon>
        <taxon>Viridiplantae</taxon>
        <taxon>Streptophyta</taxon>
        <taxon>Embryophyta</taxon>
        <taxon>Tracheophyta</taxon>
        <taxon>Spermatophyta</taxon>
        <taxon>Magnoliopsida</taxon>
        <taxon>eudicotyledons</taxon>
        <taxon>Gunneridae</taxon>
        <taxon>Pentapetalae</taxon>
        <taxon>asterids</taxon>
        <taxon>lamiids</taxon>
        <taxon>Solanales</taxon>
        <taxon>Convolvulaceae</taxon>
        <taxon>Cuscuteae</taxon>
        <taxon>Cuscuta</taxon>
        <taxon>Cuscuta subgen. Grammica</taxon>
        <taxon>Cuscuta sect. Cleistogrammica</taxon>
    </lineage>
</organism>
<dbReference type="Proteomes" id="UP000595140">
    <property type="component" value="Unassembled WGS sequence"/>
</dbReference>
<protein>
    <submittedName>
        <fullName evidence="2">Uncharacterized protein</fullName>
    </submittedName>
</protein>
<evidence type="ECO:0000313" key="2">
    <source>
        <dbReference type="EMBL" id="VFQ68878.1"/>
    </source>
</evidence>
<keyword evidence="3" id="KW-1185">Reference proteome</keyword>
<name>A0A484KW89_9ASTE</name>
<sequence length="91" mass="10178">MGACARFTTRTGTRMYPEPEETEGQSCPDIRVKTIGISEIRTQREELEQAGHGAARSGGCPGMKFSQRVEKSELVNAQEHDNFFKNWLSNS</sequence>
<accession>A0A484KW89</accession>
<gene>
    <name evidence="2" type="ORF">CCAM_LOCUS10654</name>
</gene>
<evidence type="ECO:0000313" key="3">
    <source>
        <dbReference type="Proteomes" id="UP000595140"/>
    </source>
</evidence>
<feature type="region of interest" description="Disordered" evidence="1">
    <location>
        <begin position="1"/>
        <end position="26"/>
    </location>
</feature>
<dbReference type="EMBL" id="OOIL02000746">
    <property type="protein sequence ID" value="VFQ68878.1"/>
    <property type="molecule type" value="Genomic_DNA"/>
</dbReference>
<proteinExistence type="predicted"/>
<dbReference type="AlphaFoldDB" id="A0A484KW89"/>
<reference evidence="2 3" key="1">
    <citation type="submission" date="2018-04" db="EMBL/GenBank/DDBJ databases">
        <authorList>
            <person name="Vogel A."/>
        </authorList>
    </citation>
    <scope>NUCLEOTIDE SEQUENCE [LARGE SCALE GENOMIC DNA]</scope>
</reference>